<evidence type="ECO:0000256" key="2">
    <source>
        <dbReference type="ARBA" id="ARBA00023002"/>
    </source>
</evidence>
<dbReference type="EMBL" id="CP068046">
    <property type="protein sequence ID" value="QQR41206.1"/>
    <property type="molecule type" value="Genomic_DNA"/>
</dbReference>
<dbReference type="SUPFAM" id="SSF50475">
    <property type="entry name" value="FMN-binding split barrel"/>
    <property type="match status" value="1"/>
</dbReference>
<accession>A0ABX7CAG6</accession>
<dbReference type="InterPro" id="IPR002563">
    <property type="entry name" value="Flavin_Rdtase-like_dom"/>
</dbReference>
<gene>
    <name evidence="4" type="ORF">JI748_11990</name>
</gene>
<name>A0ABX7CAG6_9HYPH</name>
<dbReference type="InterPro" id="IPR012349">
    <property type="entry name" value="Split_barrel_FMN-bd"/>
</dbReference>
<evidence type="ECO:0000313" key="4">
    <source>
        <dbReference type="EMBL" id="QQR41206.1"/>
    </source>
</evidence>
<comment type="similarity">
    <text evidence="1">Belongs to the non-flavoprotein flavin reductase family.</text>
</comment>
<keyword evidence="2" id="KW-0560">Oxidoreductase</keyword>
<reference evidence="4 5" key="1">
    <citation type="submission" date="2021-01" db="EMBL/GenBank/DDBJ databases">
        <title>Genome seq and assembly of Devosia sp. LEGU1.</title>
        <authorList>
            <person name="Chhetri G."/>
        </authorList>
    </citation>
    <scope>NUCLEOTIDE SEQUENCE [LARGE SCALE GENOMIC DNA]</scope>
    <source>
        <strain evidence="4 5">LEGU1</strain>
    </source>
</reference>
<feature type="domain" description="Flavin reductase like" evidence="3">
    <location>
        <begin position="1"/>
        <end position="148"/>
    </location>
</feature>
<sequence length="158" mass="17089">MRNLAGAVSVITVGTGENRTGFTATSVSSFSVEPPTILVSLNRDSSSWPALRDAKSFAVNILADSQSAVADRFAGRGGIKGNDRYVGSEWNRLDSGTLGLKSAVAVIECELDEAIERHSHAIVLGRVRSVELTAGQEPLLYWRGQYQQLLPNRDPFIN</sequence>
<protein>
    <submittedName>
        <fullName evidence="4">Flavin reductase</fullName>
    </submittedName>
</protein>
<dbReference type="PANTHER" id="PTHR30466:SF11">
    <property type="entry name" value="FLAVIN-DEPENDENT MONOOXYGENASE, REDUCTASE SUBUNIT HSAB"/>
    <property type="match status" value="1"/>
</dbReference>
<dbReference type="Pfam" id="PF01613">
    <property type="entry name" value="Flavin_Reduct"/>
    <property type="match status" value="1"/>
</dbReference>
<organism evidence="4 5">
    <name type="scientific">Devosia rhizoryzae</name>
    <dbReference type="NCBI Taxonomy" id="2774137"/>
    <lineage>
        <taxon>Bacteria</taxon>
        <taxon>Pseudomonadati</taxon>
        <taxon>Pseudomonadota</taxon>
        <taxon>Alphaproteobacteria</taxon>
        <taxon>Hyphomicrobiales</taxon>
        <taxon>Devosiaceae</taxon>
        <taxon>Devosia</taxon>
    </lineage>
</organism>
<proteinExistence type="inferred from homology"/>
<dbReference type="Proteomes" id="UP000595857">
    <property type="component" value="Chromosome"/>
</dbReference>
<evidence type="ECO:0000256" key="1">
    <source>
        <dbReference type="ARBA" id="ARBA00008898"/>
    </source>
</evidence>
<dbReference type="PANTHER" id="PTHR30466">
    <property type="entry name" value="FLAVIN REDUCTASE"/>
    <property type="match status" value="1"/>
</dbReference>
<dbReference type="Gene3D" id="2.30.110.10">
    <property type="entry name" value="Electron Transport, Fmn-binding Protein, Chain A"/>
    <property type="match status" value="1"/>
</dbReference>
<dbReference type="InterPro" id="IPR050268">
    <property type="entry name" value="NADH-dep_flavin_reductase"/>
</dbReference>
<evidence type="ECO:0000259" key="3">
    <source>
        <dbReference type="SMART" id="SM00903"/>
    </source>
</evidence>
<evidence type="ECO:0000313" key="5">
    <source>
        <dbReference type="Proteomes" id="UP000595857"/>
    </source>
</evidence>
<keyword evidence="5" id="KW-1185">Reference proteome</keyword>
<dbReference type="SMART" id="SM00903">
    <property type="entry name" value="Flavin_Reduct"/>
    <property type="match status" value="1"/>
</dbReference>